<dbReference type="EMBL" id="CALTRL010001369">
    <property type="protein sequence ID" value="CAH7672227.1"/>
    <property type="molecule type" value="Genomic_DNA"/>
</dbReference>
<evidence type="ECO:0000313" key="2">
    <source>
        <dbReference type="EMBL" id="CAH7672227.1"/>
    </source>
</evidence>
<name>A0AAV0AWB3_PHAPC</name>
<dbReference type="AlphaFoldDB" id="A0AAV0AWB3"/>
<organism evidence="2 3">
    <name type="scientific">Phakopsora pachyrhizi</name>
    <name type="common">Asian soybean rust disease fungus</name>
    <dbReference type="NCBI Taxonomy" id="170000"/>
    <lineage>
        <taxon>Eukaryota</taxon>
        <taxon>Fungi</taxon>
        <taxon>Dikarya</taxon>
        <taxon>Basidiomycota</taxon>
        <taxon>Pucciniomycotina</taxon>
        <taxon>Pucciniomycetes</taxon>
        <taxon>Pucciniales</taxon>
        <taxon>Phakopsoraceae</taxon>
        <taxon>Phakopsora</taxon>
    </lineage>
</organism>
<dbReference type="Proteomes" id="UP001153365">
    <property type="component" value="Unassembled WGS sequence"/>
</dbReference>
<evidence type="ECO:0000313" key="3">
    <source>
        <dbReference type="Proteomes" id="UP001153365"/>
    </source>
</evidence>
<protein>
    <submittedName>
        <fullName evidence="2">Expressed protein</fullName>
    </submittedName>
</protein>
<keyword evidence="1" id="KW-0732">Signal</keyword>
<accession>A0AAV0AWB3</accession>
<evidence type="ECO:0000256" key="1">
    <source>
        <dbReference type="SAM" id="SignalP"/>
    </source>
</evidence>
<sequence length="176" mass="18665">MYISSLLAVLSFACCVLAQTNVTGPNNQTLPAVFAMNCTNTYLPVSERRLAQLASNTSLTPEETNKLSDNFTQAICQNTTLDLCFCDITSCGSGAIGKNCVKLNSTTGDPLEKNQTPLPTANCSASLVYNPKAQSEADKANMCMNAEGDFFACESYSGSTMCSMCVSSSDPTLTQV</sequence>
<reference evidence="2" key="1">
    <citation type="submission" date="2022-06" db="EMBL/GenBank/DDBJ databases">
        <authorList>
            <consortium name="SYNGENTA / RWTH Aachen University"/>
        </authorList>
    </citation>
    <scope>NUCLEOTIDE SEQUENCE</scope>
</reference>
<keyword evidence="3" id="KW-1185">Reference proteome</keyword>
<proteinExistence type="predicted"/>
<comment type="caution">
    <text evidence="2">The sequence shown here is derived from an EMBL/GenBank/DDBJ whole genome shotgun (WGS) entry which is preliminary data.</text>
</comment>
<gene>
    <name evidence="2" type="ORF">PPACK8108_LOCUS7037</name>
</gene>
<feature type="chain" id="PRO_5043336786" evidence="1">
    <location>
        <begin position="19"/>
        <end position="176"/>
    </location>
</feature>
<feature type="signal peptide" evidence="1">
    <location>
        <begin position="1"/>
        <end position="18"/>
    </location>
</feature>